<dbReference type="SUPFAM" id="SSF52833">
    <property type="entry name" value="Thioredoxin-like"/>
    <property type="match status" value="1"/>
</dbReference>
<accession>A0A4Q9Z6V5</accession>
<gene>
    <name evidence="4" type="ORF">EZL74_04055</name>
</gene>
<evidence type="ECO:0000256" key="2">
    <source>
        <dbReference type="SAM" id="SignalP"/>
    </source>
</evidence>
<dbReference type="AlphaFoldDB" id="A0A4Q9Z6V5"/>
<dbReference type="EMBL" id="SJPE01000003">
    <property type="protein sequence ID" value="TBX70357.1"/>
    <property type="molecule type" value="Genomic_DNA"/>
</dbReference>
<dbReference type="PANTHER" id="PTHR15337">
    <property type="entry name" value="ANTERIOR GRADIENT PROTEIN-RELATED"/>
    <property type="match status" value="1"/>
</dbReference>
<feature type="domain" description="Thioredoxin" evidence="3">
    <location>
        <begin position="8"/>
        <end position="140"/>
    </location>
</feature>
<sequence>MKRLLTVFFLCLNLYSFAQETATLQNALTKAAQEHKKVLFFFSGSDWCAPCVKFKRNFIDSEDFKAFATTHLVVFNADFPRQKKNALSKTQTSENEKLADQYNPKGLFPYIILFDENGKIIRKWEELPGITINEFIDQLK</sequence>
<dbReference type="InterPro" id="IPR013766">
    <property type="entry name" value="Thioredoxin_domain"/>
</dbReference>
<dbReference type="InterPro" id="IPR036249">
    <property type="entry name" value="Thioredoxin-like_sf"/>
</dbReference>
<dbReference type="Gene3D" id="3.40.30.10">
    <property type="entry name" value="Glutaredoxin"/>
    <property type="match status" value="1"/>
</dbReference>
<dbReference type="RefSeq" id="WP_131475318.1">
    <property type="nucleotide sequence ID" value="NZ_SJPE01000003.1"/>
</dbReference>
<dbReference type="PROSITE" id="PS51352">
    <property type="entry name" value="THIOREDOXIN_2"/>
    <property type="match status" value="1"/>
</dbReference>
<feature type="chain" id="PRO_5020484554" evidence="2">
    <location>
        <begin position="19"/>
        <end position="140"/>
    </location>
</feature>
<organism evidence="4 5">
    <name type="scientific">Flavobacterium silvisoli</name>
    <dbReference type="NCBI Taxonomy" id="2529433"/>
    <lineage>
        <taxon>Bacteria</taxon>
        <taxon>Pseudomonadati</taxon>
        <taxon>Bacteroidota</taxon>
        <taxon>Flavobacteriia</taxon>
        <taxon>Flavobacteriales</taxon>
        <taxon>Flavobacteriaceae</taxon>
        <taxon>Flavobacterium</taxon>
    </lineage>
</organism>
<evidence type="ECO:0000256" key="1">
    <source>
        <dbReference type="ARBA" id="ARBA00022729"/>
    </source>
</evidence>
<keyword evidence="1 2" id="KW-0732">Signal</keyword>
<dbReference type="Proteomes" id="UP000293300">
    <property type="component" value="Unassembled WGS sequence"/>
</dbReference>
<comment type="caution">
    <text evidence="4">The sequence shown here is derived from an EMBL/GenBank/DDBJ whole genome shotgun (WGS) entry which is preliminary data.</text>
</comment>
<dbReference type="OrthoDB" id="981626at2"/>
<keyword evidence="5" id="KW-1185">Reference proteome</keyword>
<name>A0A4Q9Z6V5_9FLAO</name>
<protein>
    <submittedName>
        <fullName evidence="4">Redoxin domain-containing protein</fullName>
    </submittedName>
</protein>
<dbReference type="PANTHER" id="PTHR15337:SF11">
    <property type="entry name" value="THIOREDOXIN DOMAIN-CONTAINING PROTEIN"/>
    <property type="match status" value="1"/>
</dbReference>
<evidence type="ECO:0000259" key="3">
    <source>
        <dbReference type="PROSITE" id="PS51352"/>
    </source>
</evidence>
<dbReference type="InterPro" id="IPR051099">
    <property type="entry name" value="AGR/TXD"/>
</dbReference>
<proteinExistence type="predicted"/>
<dbReference type="Pfam" id="PF13899">
    <property type="entry name" value="Thioredoxin_7"/>
    <property type="match status" value="1"/>
</dbReference>
<evidence type="ECO:0000313" key="4">
    <source>
        <dbReference type="EMBL" id="TBX70357.1"/>
    </source>
</evidence>
<reference evidence="4 5" key="1">
    <citation type="submission" date="2019-02" db="EMBL/GenBank/DDBJ databases">
        <title>Flavobacterium sp. RD-2-33 isolated from forest soil.</title>
        <authorList>
            <person name="Chaudhary D.K."/>
        </authorList>
    </citation>
    <scope>NUCLEOTIDE SEQUENCE [LARGE SCALE GENOMIC DNA]</scope>
    <source>
        <strain evidence="4 5">RD-2-33</strain>
    </source>
</reference>
<feature type="signal peptide" evidence="2">
    <location>
        <begin position="1"/>
        <end position="18"/>
    </location>
</feature>
<evidence type="ECO:0000313" key="5">
    <source>
        <dbReference type="Proteomes" id="UP000293300"/>
    </source>
</evidence>